<evidence type="ECO:0000256" key="1">
    <source>
        <dbReference type="ARBA" id="ARBA00004571"/>
    </source>
</evidence>
<evidence type="ECO:0000256" key="6">
    <source>
        <dbReference type="ARBA" id="ARBA00023004"/>
    </source>
</evidence>
<dbReference type="GO" id="GO:0006826">
    <property type="term" value="P:iron ion transport"/>
    <property type="evidence" value="ECO:0007669"/>
    <property type="project" value="UniProtKB-KW"/>
</dbReference>
<evidence type="ECO:0000256" key="9">
    <source>
        <dbReference type="ARBA" id="ARBA00023136"/>
    </source>
</evidence>
<keyword evidence="7" id="KW-0406">Ion transport</keyword>
<dbReference type="CDD" id="cd01347">
    <property type="entry name" value="ligand_gated_channel"/>
    <property type="match status" value="1"/>
</dbReference>
<evidence type="ECO:0000256" key="8">
    <source>
        <dbReference type="ARBA" id="ARBA00023077"/>
    </source>
</evidence>
<keyword evidence="9 11" id="KW-0472">Membrane</keyword>
<evidence type="ECO:0000259" key="14">
    <source>
        <dbReference type="Pfam" id="PF07715"/>
    </source>
</evidence>
<keyword evidence="6" id="KW-0408">Iron</keyword>
<evidence type="ECO:0000256" key="12">
    <source>
        <dbReference type="RuleBase" id="RU003357"/>
    </source>
</evidence>
<reference evidence="15 16" key="1">
    <citation type="submission" date="2019-09" db="EMBL/GenBank/DDBJ databases">
        <title>Polymorphobacter sp. isolated from a lake in China.</title>
        <authorList>
            <person name="Liu Z."/>
        </authorList>
    </citation>
    <scope>NUCLEOTIDE SEQUENCE [LARGE SCALE GENOMIC DNA]</scope>
    <source>
        <strain evidence="15 16">D40P</strain>
    </source>
</reference>
<evidence type="ECO:0000259" key="13">
    <source>
        <dbReference type="Pfam" id="PF00593"/>
    </source>
</evidence>
<accession>A0A7C9KXD6</accession>
<dbReference type="PROSITE" id="PS52016">
    <property type="entry name" value="TONB_DEPENDENT_REC_3"/>
    <property type="match status" value="1"/>
</dbReference>
<dbReference type="InterPro" id="IPR036942">
    <property type="entry name" value="Beta-barrel_TonB_sf"/>
</dbReference>
<dbReference type="EMBL" id="WIOL01000002">
    <property type="protein sequence ID" value="MQT16926.1"/>
    <property type="molecule type" value="Genomic_DNA"/>
</dbReference>
<evidence type="ECO:0000256" key="7">
    <source>
        <dbReference type="ARBA" id="ARBA00023065"/>
    </source>
</evidence>
<dbReference type="AlphaFoldDB" id="A0A7C9KXD6"/>
<sequence>MMAPAAALAQAATDEGEIIVTALRRDTRIQETPLAISAVTGAMLERSGTTSFTDLTRNAPSLRIVDSGPGNRRVLIRGIQSSGEPTVGVYFDETPVSGSVSTSSDAAGSTPDFRLFDVERAEVLRGPRGTLFGSGSMGGTLRVIFEKPKSDRVEAAFSANMSSVRSGGYGGSVDGMINLPVVEDKVAVRLVGFYNRFAGYVDNIVYRRNDINDGRSYGGRALVRITPVERLTVDLSAFFEDVATDSPRWVAETGIDYATDGRSASGNYDRNRMYNGTVRYDFDAFTLTGVSSYFDRSRTVVGDVSDTFNGRDTAAGCRTYLQRNARACTDAELPGYLRQTREIQVSSLYQPQNVKNWINELRVSSAGDGAFNWTAGLFMEDRKTVVRSTLVLGDPQTGQLLSPTDPYNIRYDRTINDKLKQKAAFIELSYKFFDKLTLTAGTRYFDFNKVVGGRIDQGQIHYSSVVTPYQEVNYQEDGFIYKFNLSYQHNRDILVYAQAAQGFRPGGVNQVIGLPAELAGYSSDSLWNYELGVKTTLAPGVYFNVAGYRIDWDNLQVSARTSGTGSVFGLIANAGAARIYGAEAELSATPVTGLMLAGNVGFTDAKLSKDQVSTIVTATGRKGDRLAYVPRLTASVSADYTTPLSDTLELTMRADASHVGSSWSTLAPADVFRRFIPAYEVVNLRAGMQGPDGDWGVYLYVANLLDDVAINSASSSSNTGGKTLTFSLPPRTFGMNFTKRF</sequence>
<feature type="domain" description="TonB-dependent receptor-like beta-barrel" evidence="13">
    <location>
        <begin position="226"/>
        <end position="704"/>
    </location>
</feature>
<keyword evidence="15" id="KW-0675">Receptor</keyword>
<protein>
    <submittedName>
        <fullName evidence="15">TonB-dependent receptor plug domain-containing protein</fullName>
    </submittedName>
</protein>
<proteinExistence type="inferred from homology"/>
<comment type="similarity">
    <text evidence="11 12">Belongs to the TonB-dependent receptor family.</text>
</comment>
<evidence type="ECO:0000313" key="16">
    <source>
        <dbReference type="Proteomes" id="UP000481327"/>
    </source>
</evidence>
<evidence type="ECO:0000256" key="4">
    <source>
        <dbReference type="ARBA" id="ARBA00022496"/>
    </source>
</evidence>
<dbReference type="Gene3D" id="2.40.170.20">
    <property type="entry name" value="TonB-dependent receptor, beta-barrel domain"/>
    <property type="match status" value="1"/>
</dbReference>
<evidence type="ECO:0000256" key="10">
    <source>
        <dbReference type="ARBA" id="ARBA00023237"/>
    </source>
</evidence>
<dbReference type="GO" id="GO:0009279">
    <property type="term" value="C:cell outer membrane"/>
    <property type="evidence" value="ECO:0007669"/>
    <property type="project" value="UniProtKB-SubCell"/>
</dbReference>
<evidence type="ECO:0000256" key="11">
    <source>
        <dbReference type="PROSITE-ProRule" id="PRU01360"/>
    </source>
</evidence>
<dbReference type="SUPFAM" id="SSF56935">
    <property type="entry name" value="Porins"/>
    <property type="match status" value="1"/>
</dbReference>
<dbReference type="InterPro" id="IPR012910">
    <property type="entry name" value="Plug_dom"/>
</dbReference>
<dbReference type="Proteomes" id="UP000481327">
    <property type="component" value="Unassembled WGS sequence"/>
</dbReference>
<keyword evidence="4" id="KW-0410">Iron transport</keyword>
<evidence type="ECO:0000256" key="5">
    <source>
        <dbReference type="ARBA" id="ARBA00022692"/>
    </source>
</evidence>
<evidence type="ECO:0000313" key="15">
    <source>
        <dbReference type="EMBL" id="MQT16926.1"/>
    </source>
</evidence>
<comment type="caution">
    <text evidence="15">The sequence shown here is derived from an EMBL/GenBank/DDBJ whole genome shotgun (WGS) entry which is preliminary data.</text>
</comment>
<name>A0A7C9KXD6_9SPHN</name>
<dbReference type="PANTHER" id="PTHR32552:SF81">
    <property type="entry name" value="TONB-DEPENDENT OUTER MEMBRANE RECEPTOR"/>
    <property type="match status" value="1"/>
</dbReference>
<gene>
    <name evidence="15" type="ORF">F3168_06605</name>
</gene>
<dbReference type="Pfam" id="PF00593">
    <property type="entry name" value="TonB_dep_Rec_b-barrel"/>
    <property type="match status" value="1"/>
</dbReference>
<keyword evidence="16" id="KW-1185">Reference proteome</keyword>
<dbReference type="InterPro" id="IPR039426">
    <property type="entry name" value="TonB-dep_rcpt-like"/>
</dbReference>
<keyword evidence="2 11" id="KW-0813">Transport</keyword>
<keyword evidence="10 11" id="KW-0998">Cell outer membrane</keyword>
<keyword evidence="3 11" id="KW-1134">Transmembrane beta strand</keyword>
<comment type="subcellular location">
    <subcellularLocation>
        <location evidence="1 11">Cell outer membrane</location>
        <topology evidence="1 11">Multi-pass membrane protein</topology>
    </subcellularLocation>
</comment>
<dbReference type="InterPro" id="IPR000531">
    <property type="entry name" value="Beta-barrel_TonB"/>
</dbReference>
<dbReference type="Pfam" id="PF07715">
    <property type="entry name" value="Plug"/>
    <property type="match status" value="1"/>
</dbReference>
<keyword evidence="5 11" id="KW-0812">Transmembrane</keyword>
<organism evidence="15 16">
    <name type="scientific">Sandarakinorhabdus fusca</name>
    <dbReference type="NCBI Taxonomy" id="1439888"/>
    <lineage>
        <taxon>Bacteria</taxon>
        <taxon>Pseudomonadati</taxon>
        <taxon>Pseudomonadota</taxon>
        <taxon>Alphaproteobacteria</taxon>
        <taxon>Sphingomonadales</taxon>
        <taxon>Sphingosinicellaceae</taxon>
        <taxon>Sandarakinorhabdus</taxon>
    </lineage>
</organism>
<evidence type="ECO:0000256" key="2">
    <source>
        <dbReference type="ARBA" id="ARBA00022448"/>
    </source>
</evidence>
<keyword evidence="8 12" id="KW-0798">TonB box</keyword>
<dbReference type="PANTHER" id="PTHR32552">
    <property type="entry name" value="FERRICHROME IRON RECEPTOR-RELATED"/>
    <property type="match status" value="1"/>
</dbReference>
<evidence type="ECO:0000256" key="3">
    <source>
        <dbReference type="ARBA" id="ARBA00022452"/>
    </source>
</evidence>
<dbReference type="OrthoDB" id="9760333at2"/>
<feature type="domain" description="TonB-dependent receptor plug" evidence="14">
    <location>
        <begin position="29"/>
        <end position="140"/>
    </location>
</feature>